<keyword evidence="6" id="KW-0547">Nucleotide-binding</keyword>
<dbReference type="Gene3D" id="3.30.1330.40">
    <property type="entry name" value="RutC-like"/>
    <property type="match status" value="2"/>
</dbReference>
<evidence type="ECO:0000256" key="10">
    <source>
        <dbReference type="ARBA" id="ARBA00031552"/>
    </source>
</evidence>
<evidence type="ECO:0000256" key="7">
    <source>
        <dbReference type="ARBA" id="ARBA00022840"/>
    </source>
</evidence>
<protein>
    <recommendedName>
        <fullName evidence="4">Diphthine--ammonia ligase</fullName>
        <ecNumber evidence="3">6.3.1.14</ecNumber>
    </recommendedName>
    <alternativeName>
        <fullName evidence="9">ATP-binding domain-containing protein 4</fullName>
    </alternativeName>
    <alternativeName>
        <fullName evidence="8">Diphthamide synthase</fullName>
    </alternativeName>
    <alternativeName>
        <fullName evidence="10">Diphthamide synthetase</fullName>
    </alternativeName>
    <alternativeName>
        <fullName evidence="11">Protein DPH6 homolog</fullName>
    </alternativeName>
</protein>
<keyword evidence="5" id="KW-0436">Ligase</keyword>
<dbReference type="Gene3D" id="3.40.50.620">
    <property type="entry name" value="HUPs"/>
    <property type="match status" value="1"/>
</dbReference>
<dbReference type="SUPFAM" id="SSF52402">
    <property type="entry name" value="Adenine nucleotide alpha hydrolases-like"/>
    <property type="match status" value="1"/>
</dbReference>
<dbReference type="EMBL" id="OU963868">
    <property type="protein sequence ID" value="CAH0775869.1"/>
    <property type="molecule type" value="Genomic_DNA"/>
</dbReference>
<dbReference type="Pfam" id="PF01042">
    <property type="entry name" value="Ribonuc_L-PSP"/>
    <property type="match status" value="1"/>
</dbReference>
<comment type="pathway">
    <text evidence="1">Protein modification; peptidyl-diphthamide biosynthesis.</text>
</comment>
<dbReference type="SUPFAM" id="SSF55298">
    <property type="entry name" value="YjgF-like"/>
    <property type="match status" value="2"/>
</dbReference>
<keyword evidence="7" id="KW-0067">ATP-binding</keyword>
<sequence length="713" mass="79733">MGYLPVVNSQTMKVVALISGGKDSCYSMLQCVAAGHEIVALANLCPETKDELDSYMYQTVGHQGVELYAEAMGLPLFRKPTQGIALLHDKVYTPTPQDEVEDLFQLLEKVKKEISVEAVASGAVLSDYQRLRVENVCSRLGLVSLAYLWRRDQSELLQEMIDCNVKAIIIKVAALGLDPVKHLGMQLGEIQPHLLKMKEKYGLNVCGEGGEYETFTLDCPLFTKSVVIDDYETVIHSNDAIAPVGYLNFKQMRLVNKPTESSANLAERISLLPIKVKNAEDYLSDLEVETIDYYNEDEVDQHIGEDSKDVGRSPSMKQIDSVCNPVKLVDDPSVFGNSSGWTWFSNIVGTHEDIGTATKIALDKLCALLNDRLLCPSDLVAITLYVREMSEYANINKAYLDILNHPNPPVRICVEMLFAKETPILIEALAYKLPEGSQTPKRHTMHVQSISHWAPANIGPYSQAVRVKDTMYIAGQIALVPGTMVLIDGGIRRQARLALRHVGRLIQAMDPESRLRDVVQGVCYVTNVAHILAAKVEWERKTNNAIIDYVVVQRLPRDASVEWHLWAHRGNSRFDYEETGCCINDYRISIRRRWNYENTVATVVCYVSTGSSVSNPGVSKSSTSESNLLPISEEDLEKIIRYAIGKLLQGDQTPTDSVLSLRIFYRIDKSLELAQILEVVSQIKEFKISSSVIPVCHLHHPNTFLSIIVIKHD</sequence>
<dbReference type="InterPro" id="IPR014729">
    <property type="entry name" value="Rossmann-like_a/b/a_fold"/>
</dbReference>
<evidence type="ECO:0000313" key="14">
    <source>
        <dbReference type="EMBL" id="CAH0775869.1"/>
    </source>
</evidence>
<keyword evidence="15" id="KW-1185">Reference proteome</keyword>
<dbReference type="InterPro" id="IPR030662">
    <property type="entry name" value="DPH6/MJ0570"/>
</dbReference>
<dbReference type="GO" id="GO:0017178">
    <property type="term" value="F:diphthine-ammonia ligase activity"/>
    <property type="evidence" value="ECO:0007669"/>
    <property type="project" value="UniProtKB-EC"/>
</dbReference>
<dbReference type="FunFam" id="3.40.50.620:FF:000069">
    <property type="entry name" value="diphthine--ammonia ligase"/>
    <property type="match status" value="1"/>
</dbReference>
<comment type="catalytic activity">
    <reaction evidence="12">
        <text>diphthine-[translation elongation factor 2] + NH4(+) + ATP = diphthamide-[translation elongation factor 2] + AMP + diphosphate + H(+)</text>
        <dbReference type="Rhea" id="RHEA:19753"/>
        <dbReference type="Rhea" id="RHEA-COMP:10172"/>
        <dbReference type="Rhea" id="RHEA-COMP:10174"/>
        <dbReference type="ChEBI" id="CHEBI:15378"/>
        <dbReference type="ChEBI" id="CHEBI:16692"/>
        <dbReference type="ChEBI" id="CHEBI:28938"/>
        <dbReference type="ChEBI" id="CHEBI:30616"/>
        <dbReference type="ChEBI" id="CHEBI:33019"/>
        <dbReference type="ChEBI" id="CHEBI:82696"/>
        <dbReference type="ChEBI" id="CHEBI:456215"/>
        <dbReference type="EC" id="6.3.1.14"/>
    </reaction>
</comment>
<dbReference type="EC" id="6.3.1.14" evidence="3"/>
<comment type="similarity">
    <text evidence="2">Belongs to the Diphthine--ammonia ligase family.</text>
</comment>
<reference evidence="14" key="1">
    <citation type="submission" date="2021-12" db="EMBL/GenBank/DDBJ databases">
        <authorList>
            <person name="King R."/>
        </authorList>
    </citation>
    <scope>NUCLEOTIDE SEQUENCE</scope>
</reference>
<evidence type="ECO:0000256" key="4">
    <source>
        <dbReference type="ARBA" id="ARBA00018426"/>
    </source>
</evidence>
<organism evidence="14 15">
    <name type="scientific">Bemisia tabaci</name>
    <name type="common">Sweetpotato whitefly</name>
    <name type="synonym">Aleurodes tabaci</name>
    <dbReference type="NCBI Taxonomy" id="7038"/>
    <lineage>
        <taxon>Eukaryota</taxon>
        <taxon>Metazoa</taxon>
        <taxon>Ecdysozoa</taxon>
        <taxon>Arthropoda</taxon>
        <taxon>Hexapoda</taxon>
        <taxon>Insecta</taxon>
        <taxon>Pterygota</taxon>
        <taxon>Neoptera</taxon>
        <taxon>Paraneoptera</taxon>
        <taxon>Hemiptera</taxon>
        <taxon>Sternorrhyncha</taxon>
        <taxon>Aleyrodoidea</taxon>
        <taxon>Aleyrodidae</taxon>
        <taxon>Aleyrodinae</taxon>
        <taxon>Bemisia</taxon>
    </lineage>
</organism>
<dbReference type="PANTHER" id="PTHR12196:SF2">
    <property type="entry name" value="DIPHTHINE--AMMONIA LIGASE"/>
    <property type="match status" value="1"/>
</dbReference>
<evidence type="ECO:0000313" key="15">
    <source>
        <dbReference type="Proteomes" id="UP001152759"/>
    </source>
</evidence>
<evidence type="ECO:0000256" key="6">
    <source>
        <dbReference type="ARBA" id="ARBA00022741"/>
    </source>
</evidence>
<dbReference type="GO" id="GO:0005524">
    <property type="term" value="F:ATP binding"/>
    <property type="evidence" value="ECO:0007669"/>
    <property type="project" value="UniProtKB-KW"/>
</dbReference>
<evidence type="ECO:0000256" key="9">
    <source>
        <dbReference type="ARBA" id="ARBA00031202"/>
    </source>
</evidence>
<dbReference type="AlphaFoldDB" id="A0A9P0CEV5"/>
<dbReference type="FunFam" id="3.90.1490.10:FF:000001">
    <property type="entry name" value="Diphthine--ammonia ligase"/>
    <property type="match status" value="1"/>
</dbReference>
<evidence type="ECO:0000256" key="3">
    <source>
        <dbReference type="ARBA" id="ARBA00012089"/>
    </source>
</evidence>
<evidence type="ECO:0000256" key="11">
    <source>
        <dbReference type="ARBA" id="ARBA00032849"/>
    </source>
</evidence>
<feature type="domain" description="Diphthamide synthase" evidence="13">
    <location>
        <begin position="12"/>
        <end position="239"/>
    </location>
</feature>
<dbReference type="GO" id="GO:0017183">
    <property type="term" value="P:protein histidyl modification to diphthamide"/>
    <property type="evidence" value="ECO:0007669"/>
    <property type="project" value="TreeGrafter"/>
</dbReference>
<gene>
    <name evidence="14" type="ORF">BEMITA_LOCUS12028</name>
</gene>
<dbReference type="Proteomes" id="UP001152759">
    <property type="component" value="Chromosome 7"/>
</dbReference>
<dbReference type="InterPro" id="IPR002761">
    <property type="entry name" value="Diphthami_syn_dom"/>
</dbReference>
<dbReference type="FunFam" id="3.30.1330.40:FF:000010">
    <property type="entry name" value="Diphthine--ammonia ligase"/>
    <property type="match status" value="1"/>
</dbReference>
<evidence type="ECO:0000256" key="12">
    <source>
        <dbReference type="ARBA" id="ARBA00048108"/>
    </source>
</evidence>
<dbReference type="Gene3D" id="3.90.1490.10">
    <property type="entry name" value="putative n-type atp pyrophosphatase, domain 2"/>
    <property type="match status" value="1"/>
</dbReference>
<evidence type="ECO:0000256" key="5">
    <source>
        <dbReference type="ARBA" id="ARBA00022598"/>
    </source>
</evidence>
<dbReference type="CDD" id="cd01994">
    <property type="entry name" value="AANH_PF0828-like"/>
    <property type="match status" value="1"/>
</dbReference>
<dbReference type="InterPro" id="IPR006175">
    <property type="entry name" value="YjgF/YER057c/UK114"/>
</dbReference>
<evidence type="ECO:0000256" key="1">
    <source>
        <dbReference type="ARBA" id="ARBA00005156"/>
    </source>
</evidence>
<dbReference type="InterPro" id="IPR035959">
    <property type="entry name" value="RutC-like_sf"/>
</dbReference>
<evidence type="ECO:0000256" key="2">
    <source>
        <dbReference type="ARBA" id="ARBA00008496"/>
    </source>
</evidence>
<dbReference type="Pfam" id="PF01902">
    <property type="entry name" value="Diphthami_syn_2"/>
    <property type="match status" value="1"/>
</dbReference>
<accession>A0A9P0CEV5</accession>
<evidence type="ECO:0000256" key="8">
    <source>
        <dbReference type="ARBA" id="ARBA00029814"/>
    </source>
</evidence>
<name>A0A9P0CEV5_BEMTA</name>
<dbReference type="CDD" id="cd06156">
    <property type="entry name" value="eu_AANH_C_2"/>
    <property type="match status" value="1"/>
</dbReference>
<evidence type="ECO:0000259" key="13">
    <source>
        <dbReference type="Pfam" id="PF01902"/>
    </source>
</evidence>
<dbReference type="PANTHER" id="PTHR12196">
    <property type="entry name" value="DOMAIN OF UNKNOWN FUNCTION 71 DUF71 -CONTAINING PROTEIN"/>
    <property type="match status" value="1"/>
</dbReference>
<proteinExistence type="inferred from homology"/>
<dbReference type="NCBIfam" id="TIGR00290">
    <property type="entry name" value="MJ0570_dom"/>
    <property type="match status" value="1"/>
</dbReference>